<protein>
    <submittedName>
        <fullName evidence="4">G patch domain and ankyrin repeat-containing protein 1 homolog</fullName>
    </submittedName>
</protein>
<keyword evidence="1" id="KW-0040">ANK repeat</keyword>
<dbReference type="KEGG" id="gmw:113516085"/>
<evidence type="ECO:0000313" key="4">
    <source>
        <dbReference type="RefSeq" id="XP_026756243.2"/>
    </source>
</evidence>
<reference evidence="4" key="1">
    <citation type="submission" date="2025-08" db="UniProtKB">
        <authorList>
            <consortium name="RefSeq"/>
        </authorList>
    </citation>
    <scope>IDENTIFICATION</scope>
    <source>
        <tissue evidence="4">Whole larvae</tissue>
    </source>
</reference>
<dbReference type="Proteomes" id="UP001652740">
    <property type="component" value="Unplaced"/>
</dbReference>
<dbReference type="RefSeq" id="XP_026756243.2">
    <property type="nucleotide sequence ID" value="XM_026900442.3"/>
</dbReference>
<dbReference type="PROSITE" id="PS50297">
    <property type="entry name" value="ANK_REP_REGION"/>
    <property type="match status" value="1"/>
</dbReference>
<dbReference type="InterPro" id="IPR000467">
    <property type="entry name" value="G_patch_dom"/>
</dbReference>
<dbReference type="PROSITE" id="PS50174">
    <property type="entry name" value="G_PATCH"/>
    <property type="match status" value="1"/>
</dbReference>
<dbReference type="PANTHER" id="PTHR20923">
    <property type="entry name" value="BAT4 PROTEIN-RELATED"/>
    <property type="match status" value="1"/>
</dbReference>
<dbReference type="PROSITE" id="PS50088">
    <property type="entry name" value="ANK_REPEAT"/>
    <property type="match status" value="1"/>
</dbReference>
<dbReference type="InParanoid" id="A0A6J1WUI5"/>
<feature type="repeat" description="ANK" evidence="1">
    <location>
        <begin position="105"/>
        <end position="137"/>
    </location>
</feature>
<dbReference type="Pfam" id="PF12796">
    <property type="entry name" value="Ank_2"/>
    <property type="match status" value="1"/>
</dbReference>
<dbReference type="FunCoup" id="A0A6J1WUI5">
    <property type="interactions" value="99"/>
</dbReference>
<keyword evidence="3" id="KW-1185">Reference proteome</keyword>
<dbReference type="Gene3D" id="1.25.40.20">
    <property type="entry name" value="Ankyrin repeat-containing domain"/>
    <property type="match status" value="1"/>
</dbReference>
<dbReference type="GO" id="GO:0003676">
    <property type="term" value="F:nucleic acid binding"/>
    <property type="evidence" value="ECO:0007669"/>
    <property type="project" value="InterPro"/>
</dbReference>
<dbReference type="SUPFAM" id="SSF48403">
    <property type="entry name" value="Ankyrin repeat"/>
    <property type="match status" value="1"/>
</dbReference>
<dbReference type="PANTHER" id="PTHR20923:SF1">
    <property type="entry name" value="G PATCH DOMAIN AND ANKYRIN REPEAT-CONTAINING PROTEIN 1"/>
    <property type="match status" value="1"/>
</dbReference>
<evidence type="ECO:0000256" key="1">
    <source>
        <dbReference type="PROSITE-ProRule" id="PRU00023"/>
    </source>
</evidence>
<dbReference type="GeneID" id="113516085"/>
<dbReference type="AlphaFoldDB" id="A0A6J1WUI5"/>
<gene>
    <name evidence="4" type="primary">LOC113516085</name>
</gene>
<proteinExistence type="predicted"/>
<dbReference type="InterPro" id="IPR036770">
    <property type="entry name" value="Ankyrin_rpt-contain_sf"/>
</dbReference>
<evidence type="ECO:0000313" key="3">
    <source>
        <dbReference type="Proteomes" id="UP001652740"/>
    </source>
</evidence>
<sequence length="306" mass="35035">MLKKDYSNFVRPVSPLESVNNNAPLTCKYLSGDEARRIYLEEIKEAKDPIKSYISPVERNNRNRKRNLEEISDKDLLISVQNNDVNAVTRALDRYPDKINIIDEYGWSLLMIACQANSVDTVKLLLKRGIDTNVRDKAGNSARSLVIQNKNYVLANILLSNKECNKITSNNSYNKVNVKLKEEYICEICSNRFPDKEEHLSSTIHNINASKGKKIPANYVIPETNRGYQLMLKGGWDKESGLGPDGSGKKYPIKTIQKKDRKGLGCKKKKEDNLNKPIVKHKNGKIIASESQRSRRIEINFRREFY</sequence>
<dbReference type="InterPro" id="IPR039146">
    <property type="entry name" value="GPANK1"/>
</dbReference>
<dbReference type="InterPro" id="IPR002110">
    <property type="entry name" value="Ankyrin_rpt"/>
</dbReference>
<accession>A0A6J1WUI5</accession>
<evidence type="ECO:0000259" key="2">
    <source>
        <dbReference type="PROSITE" id="PS50174"/>
    </source>
</evidence>
<dbReference type="SMART" id="SM00248">
    <property type="entry name" value="ANK"/>
    <property type="match status" value="2"/>
</dbReference>
<dbReference type="Pfam" id="PF01585">
    <property type="entry name" value="G-patch"/>
    <property type="match status" value="1"/>
</dbReference>
<name>A0A6J1WUI5_GALME</name>
<organism evidence="3 4">
    <name type="scientific">Galleria mellonella</name>
    <name type="common">Greater wax moth</name>
    <dbReference type="NCBI Taxonomy" id="7137"/>
    <lineage>
        <taxon>Eukaryota</taxon>
        <taxon>Metazoa</taxon>
        <taxon>Ecdysozoa</taxon>
        <taxon>Arthropoda</taxon>
        <taxon>Hexapoda</taxon>
        <taxon>Insecta</taxon>
        <taxon>Pterygota</taxon>
        <taxon>Neoptera</taxon>
        <taxon>Endopterygota</taxon>
        <taxon>Lepidoptera</taxon>
        <taxon>Glossata</taxon>
        <taxon>Ditrysia</taxon>
        <taxon>Pyraloidea</taxon>
        <taxon>Pyralidae</taxon>
        <taxon>Galleriinae</taxon>
        <taxon>Galleria</taxon>
    </lineage>
</organism>
<dbReference type="SMART" id="SM00443">
    <property type="entry name" value="G_patch"/>
    <property type="match status" value="1"/>
</dbReference>
<feature type="domain" description="G-patch" evidence="2">
    <location>
        <begin position="223"/>
        <end position="269"/>
    </location>
</feature>